<comment type="caution">
    <text evidence="2">The sequence shown here is derived from an EMBL/GenBank/DDBJ whole genome shotgun (WGS) entry which is preliminary data.</text>
</comment>
<evidence type="ECO:0000313" key="3">
    <source>
        <dbReference type="Proteomes" id="UP001476247"/>
    </source>
</evidence>
<gene>
    <name evidence="2" type="ORF">HPULCUR_006233</name>
</gene>
<accession>A0ABP9Y1B1</accession>
<dbReference type="Gene3D" id="3.40.50.1360">
    <property type="match status" value="1"/>
</dbReference>
<reference evidence="2 3" key="1">
    <citation type="submission" date="2024-04" db="EMBL/GenBank/DDBJ databases">
        <title>genome sequences of Mucor flavus KT1a and Helicostylum pulchrum KT1b strains isolation_sourced from the surface of a dry-aged beef.</title>
        <authorList>
            <person name="Toyotome T."/>
            <person name="Hosono M."/>
            <person name="Torimaru M."/>
            <person name="Fukuda K."/>
            <person name="Mikami N."/>
        </authorList>
    </citation>
    <scope>NUCLEOTIDE SEQUENCE [LARGE SCALE GENOMIC DNA]</scope>
    <source>
        <strain evidence="2 3">KT1b</strain>
    </source>
</reference>
<dbReference type="PANTHER" id="PTHR11280">
    <property type="entry name" value="GLUCOSAMINE-6-PHOSPHATE ISOMERASE"/>
    <property type="match status" value="1"/>
</dbReference>
<dbReference type="Proteomes" id="UP001476247">
    <property type="component" value="Unassembled WGS sequence"/>
</dbReference>
<evidence type="ECO:0000256" key="1">
    <source>
        <dbReference type="ARBA" id="ARBA00000644"/>
    </source>
</evidence>
<dbReference type="InterPro" id="IPR037171">
    <property type="entry name" value="NagB/RpiA_transferase-like"/>
</dbReference>
<name>A0ABP9Y1B1_9FUNG</name>
<dbReference type="PANTHER" id="PTHR11280:SF5">
    <property type="entry name" value="GLUCOSAMINE-6-PHOSPHATE ISOMERASE"/>
    <property type="match status" value="1"/>
</dbReference>
<dbReference type="SUPFAM" id="SSF100950">
    <property type="entry name" value="NagB/RpiA/CoA transferase-like"/>
    <property type="match status" value="1"/>
</dbReference>
<organism evidence="2 3">
    <name type="scientific">Helicostylum pulchrum</name>
    <dbReference type="NCBI Taxonomy" id="562976"/>
    <lineage>
        <taxon>Eukaryota</taxon>
        <taxon>Fungi</taxon>
        <taxon>Fungi incertae sedis</taxon>
        <taxon>Mucoromycota</taxon>
        <taxon>Mucoromycotina</taxon>
        <taxon>Mucoromycetes</taxon>
        <taxon>Mucorales</taxon>
        <taxon>Mucorineae</taxon>
        <taxon>Mucoraceae</taxon>
        <taxon>Helicostylum</taxon>
    </lineage>
</organism>
<sequence>MNINHPQSYHTFMWNHLFKHVNIKEENVHILDGNSEDLDNECSKFEADIVKLGGIELFLGGKYMHNFYFYTS</sequence>
<evidence type="ECO:0000313" key="2">
    <source>
        <dbReference type="EMBL" id="GAA5800794.1"/>
    </source>
</evidence>
<dbReference type="EMBL" id="BAABUJ010000016">
    <property type="protein sequence ID" value="GAA5800794.1"/>
    <property type="molecule type" value="Genomic_DNA"/>
</dbReference>
<comment type="catalytic activity">
    <reaction evidence="1">
        <text>alpha-D-glucosamine 6-phosphate + H2O = beta-D-fructose 6-phosphate + NH4(+)</text>
        <dbReference type="Rhea" id="RHEA:12172"/>
        <dbReference type="ChEBI" id="CHEBI:15377"/>
        <dbReference type="ChEBI" id="CHEBI:28938"/>
        <dbReference type="ChEBI" id="CHEBI:57634"/>
        <dbReference type="ChEBI" id="CHEBI:75989"/>
        <dbReference type="EC" id="3.5.99.6"/>
    </reaction>
</comment>
<proteinExistence type="predicted"/>
<protein>
    <submittedName>
        <fullName evidence="2">Uncharacterized protein</fullName>
    </submittedName>
</protein>
<keyword evidence="3" id="KW-1185">Reference proteome</keyword>
<dbReference type="InterPro" id="IPR004547">
    <property type="entry name" value="Glucosamine6P_isomerase"/>
</dbReference>